<dbReference type="EMBL" id="BAABXL010000001">
    <property type="protein sequence ID" value="GAA6267403.1"/>
    <property type="molecule type" value="Genomic_DNA"/>
</dbReference>
<organism evidence="1 2">
    <name type="scientific">Enterocloster alcoholdehydrogenati</name>
    <dbReference type="NCBI Taxonomy" id="2547410"/>
    <lineage>
        <taxon>Bacteria</taxon>
        <taxon>Bacillati</taxon>
        <taxon>Bacillota</taxon>
        <taxon>Clostridia</taxon>
        <taxon>Lachnospirales</taxon>
        <taxon>Lachnospiraceae</taxon>
        <taxon>Enterocloster</taxon>
    </lineage>
</organism>
<gene>
    <name evidence="1" type="ORF">F130042H8_04630</name>
</gene>
<comment type="caution">
    <text evidence="1">The sequence shown here is derived from an EMBL/GenBank/DDBJ whole genome shotgun (WGS) entry which is preliminary data.</text>
</comment>
<reference evidence="1 2" key="1">
    <citation type="submission" date="2024-04" db="EMBL/GenBank/DDBJ databases">
        <title>Defined microbial consortia suppress multidrug-resistant proinflammatory Enterobacteriaceae via ecological control.</title>
        <authorList>
            <person name="Furuichi M."/>
            <person name="Kawaguchi T."/>
            <person name="Pust M."/>
            <person name="Yasuma K."/>
            <person name="Plichta D."/>
            <person name="Hasegawa N."/>
            <person name="Ohya T."/>
            <person name="Bhattarai S."/>
            <person name="Sasajima S."/>
            <person name="Aoto Y."/>
            <person name="Tuganbaev T."/>
            <person name="Yaginuma M."/>
            <person name="Ueda M."/>
            <person name="Okahashi N."/>
            <person name="Amafuji K."/>
            <person name="Kiridooshi Y."/>
            <person name="Sugita K."/>
            <person name="Strazar M."/>
            <person name="Skelly A."/>
            <person name="Suda W."/>
            <person name="Hattori M."/>
            <person name="Nakamoto N."/>
            <person name="Caballero S."/>
            <person name="Norman J."/>
            <person name="Olle B."/>
            <person name="Tanoue T."/>
            <person name="Arita M."/>
            <person name="Bucci V."/>
            <person name="Atarashi K."/>
            <person name="Xavier R."/>
            <person name="Honda K."/>
        </authorList>
    </citation>
    <scope>NUCLEOTIDE SEQUENCE [LARGE SCALE GENOMIC DNA]</scope>
    <source>
        <strain evidence="2">f13</strain>
    </source>
</reference>
<dbReference type="Proteomes" id="UP001600894">
    <property type="component" value="Unassembled WGS sequence"/>
</dbReference>
<evidence type="ECO:0000313" key="1">
    <source>
        <dbReference type="EMBL" id="GAA6267403.1"/>
    </source>
</evidence>
<evidence type="ECO:0000313" key="2">
    <source>
        <dbReference type="Proteomes" id="UP001600894"/>
    </source>
</evidence>
<proteinExistence type="predicted"/>
<name>A0ABQ0ATS3_9FIRM</name>
<accession>A0ABQ0ATS3</accession>
<keyword evidence="2" id="KW-1185">Reference proteome</keyword>
<sequence length="61" mass="7332">MFCFVMYKIYNKINKKARVLCKINTKKSKSLDKDSEYDYTGLMIKMFNCKTKIQFSKERST</sequence>
<protein>
    <submittedName>
        <fullName evidence="1">Uncharacterized protein</fullName>
    </submittedName>
</protein>